<keyword evidence="2" id="KW-0251">Elongation factor</keyword>
<comment type="caution">
    <text evidence="6">The sequence shown here is derived from an EMBL/GenBank/DDBJ whole genome shotgun (WGS) entry which is preliminary data.</text>
</comment>
<dbReference type="Pfam" id="PF00009">
    <property type="entry name" value="GTP_EFTU"/>
    <property type="match status" value="1"/>
</dbReference>
<gene>
    <name evidence="6" type="ORF">Tco_1028273</name>
</gene>
<protein>
    <submittedName>
        <fullName evidence="6">Elongation factor 2-like protein</fullName>
    </submittedName>
</protein>
<dbReference type="Proteomes" id="UP001151760">
    <property type="component" value="Unassembled WGS sequence"/>
</dbReference>
<dbReference type="EMBL" id="BQNB010017947">
    <property type="protein sequence ID" value="GJT68987.1"/>
    <property type="molecule type" value="Genomic_DNA"/>
</dbReference>
<name>A0ABQ5G060_9ASTR</name>
<feature type="compositionally biased region" description="Basic and acidic residues" evidence="4">
    <location>
        <begin position="33"/>
        <end position="42"/>
    </location>
</feature>
<dbReference type="SUPFAM" id="SSF52540">
    <property type="entry name" value="P-loop containing nucleoside triphosphate hydrolases"/>
    <property type="match status" value="1"/>
</dbReference>
<organism evidence="6 7">
    <name type="scientific">Tanacetum coccineum</name>
    <dbReference type="NCBI Taxonomy" id="301880"/>
    <lineage>
        <taxon>Eukaryota</taxon>
        <taxon>Viridiplantae</taxon>
        <taxon>Streptophyta</taxon>
        <taxon>Embryophyta</taxon>
        <taxon>Tracheophyta</taxon>
        <taxon>Spermatophyta</taxon>
        <taxon>Magnoliopsida</taxon>
        <taxon>eudicotyledons</taxon>
        <taxon>Gunneridae</taxon>
        <taxon>Pentapetalae</taxon>
        <taxon>asterids</taxon>
        <taxon>campanulids</taxon>
        <taxon>Asterales</taxon>
        <taxon>Asteraceae</taxon>
        <taxon>Asteroideae</taxon>
        <taxon>Anthemideae</taxon>
        <taxon>Anthemidinae</taxon>
        <taxon>Tanacetum</taxon>
    </lineage>
</organism>
<feature type="region of interest" description="Disordered" evidence="4">
    <location>
        <begin position="30"/>
        <end position="49"/>
    </location>
</feature>
<reference evidence="6" key="2">
    <citation type="submission" date="2022-01" db="EMBL/GenBank/DDBJ databases">
        <authorList>
            <person name="Yamashiro T."/>
            <person name="Shiraishi A."/>
            <person name="Satake H."/>
            <person name="Nakayama K."/>
        </authorList>
    </citation>
    <scope>NUCLEOTIDE SEQUENCE</scope>
</reference>
<feature type="region of interest" description="Disordered" evidence="4">
    <location>
        <begin position="1"/>
        <end position="21"/>
    </location>
</feature>
<dbReference type="PANTHER" id="PTHR42908">
    <property type="entry name" value="TRANSLATION ELONGATION FACTOR-RELATED"/>
    <property type="match status" value="1"/>
</dbReference>
<evidence type="ECO:0000313" key="6">
    <source>
        <dbReference type="EMBL" id="GJT68987.1"/>
    </source>
</evidence>
<evidence type="ECO:0000256" key="3">
    <source>
        <dbReference type="ARBA" id="ARBA00022917"/>
    </source>
</evidence>
<evidence type="ECO:0000259" key="5">
    <source>
        <dbReference type="PROSITE" id="PS51722"/>
    </source>
</evidence>
<evidence type="ECO:0000256" key="2">
    <source>
        <dbReference type="ARBA" id="ARBA00022768"/>
    </source>
</evidence>
<dbReference type="Gene3D" id="3.40.50.300">
    <property type="entry name" value="P-loop containing nucleotide triphosphate hydrolases"/>
    <property type="match status" value="1"/>
</dbReference>
<keyword evidence="7" id="KW-1185">Reference proteome</keyword>
<accession>A0ABQ5G060</accession>
<feature type="domain" description="Tr-type G" evidence="5">
    <location>
        <begin position="433"/>
        <end position="645"/>
    </location>
</feature>
<dbReference type="PANTHER" id="PTHR42908:SF10">
    <property type="entry name" value="EUKARYOTIC TRANSLATION ELONGATION FACTOR 2"/>
    <property type="match status" value="1"/>
</dbReference>
<keyword evidence="1" id="KW-0963">Cytoplasm</keyword>
<sequence length="665" mass="74004">MELDSIATSNEPYHNVSPEHELVEDVVATKFPDNPRPDKMDIESDCSTPTLCSNEKEKNVIKEPQNKDTKFTPPLEEAVSPNCTALAADVEGVGVSRNVRRRLLASHSSMTMNANMISKTAELHVGPAYIIENCGTTDRNNACTFTDVQFNISDAIKFKHIRLLLGVQCSARCSQVIEGQASVLTVVSVFIGNDEPKHSFPLTKCSLFDSISNQNTLLLHKELADKITNKNVASDKNYTNVVTDRSVVDNASPIYGREEGLAILEKTGYTPFSPALHSEAQAKNLVDNIPMELTAKKLQMMMYDKHNIRNISVIAHVDHGTETPFVSHFVYVLYIVGSFATSNCLHGKISVLKATMEMHMHPEQHTVNSAALFHECLTDSLVAVAGIITPEDVDGDVGTHPHEAVDGPTTKLSGRYLCYKMNEAPQKSVRECKDYLINLIDTPKHADFSSEVVAALRITDGALAVVDCIEGVCVQTETVLRQASSESIRPVLTVNKMDRCILELQDNNDEEAYQMSKRVVDYTNVVLATYKDPHLGDVMVSPEKGIVAFSSGQDGWAFTLDTFARMYAPIFQQDESEIRKRLWGDHFHDSETDDLWPMLEVYNVSMEIEEKELMGKHLMKCVMNKWLPASTTLLEMCIVHLPSPNEAQSYYVENLYKGPGDDDYA</sequence>
<dbReference type="PROSITE" id="PS51722">
    <property type="entry name" value="G_TR_2"/>
    <property type="match status" value="1"/>
</dbReference>
<evidence type="ECO:0000256" key="1">
    <source>
        <dbReference type="ARBA" id="ARBA00022490"/>
    </source>
</evidence>
<reference evidence="6" key="1">
    <citation type="journal article" date="2022" name="Int. J. Mol. Sci.">
        <title>Draft Genome of Tanacetum Coccineum: Genomic Comparison of Closely Related Tanacetum-Family Plants.</title>
        <authorList>
            <person name="Yamashiro T."/>
            <person name="Shiraishi A."/>
            <person name="Nakayama K."/>
            <person name="Satake H."/>
        </authorList>
    </citation>
    <scope>NUCLEOTIDE SEQUENCE</scope>
</reference>
<evidence type="ECO:0000313" key="7">
    <source>
        <dbReference type="Proteomes" id="UP001151760"/>
    </source>
</evidence>
<dbReference type="InterPro" id="IPR000795">
    <property type="entry name" value="T_Tr_GTP-bd_dom"/>
</dbReference>
<evidence type="ECO:0000256" key="4">
    <source>
        <dbReference type="SAM" id="MobiDB-lite"/>
    </source>
</evidence>
<proteinExistence type="predicted"/>
<dbReference type="InterPro" id="IPR027417">
    <property type="entry name" value="P-loop_NTPase"/>
</dbReference>
<feature type="compositionally biased region" description="Polar residues" evidence="4">
    <location>
        <begin position="1"/>
        <end position="12"/>
    </location>
</feature>
<keyword evidence="3" id="KW-0648">Protein biosynthesis</keyword>